<dbReference type="RefSeq" id="WP_378478347.1">
    <property type="nucleotide sequence ID" value="NZ_JBHUIW010000015.1"/>
</dbReference>
<dbReference type="Proteomes" id="UP001597314">
    <property type="component" value="Unassembled WGS sequence"/>
</dbReference>
<name>A0ABW5AJV2_9BRAD</name>
<dbReference type="Gene3D" id="3.40.50.720">
    <property type="entry name" value="NAD(P)-binding Rossmann-like Domain"/>
    <property type="match status" value="1"/>
</dbReference>
<reference evidence="3" key="1">
    <citation type="journal article" date="2019" name="Int. J. Syst. Evol. Microbiol.">
        <title>The Global Catalogue of Microorganisms (GCM) 10K type strain sequencing project: providing services to taxonomists for standard genome sequencing and annotation.</title>
        <authorList>
            <consortium name="The Broad Institute Genomics Platform"/>
            <consortium name="The Broad Institute Genome Sequencing Center for Infectious Disease"/>
            <person name="Wu L."/>
            <person name="Ma J."/>
        </authorList>
    </citation>
    <scope>NUCLEOTIDE SEQUENCE [LARGE SCALE GENOMIC DNA]</scope>
    <source>
        <strain evidence="3">CGMCC 1.6774</strain>
    </source>
</reference>
<dbReference type="InterPro" id="IPR050259">
    <property type="entry name" value="SDR"/>
</dbReference>
<protein>
    <submittedName>
        <fullName evidence="2">SDR family oxidoreductase</fullName>
    </submittedName>
</protein>
<organism evidence="2 3">
    <name type="scientific">Rhodoplanes azumiensis</name>
    <dbReference type="NCBI Taxonomy" id="1897628"/>
    <lineage>
        <taxon>Bacteria</taxon>
        <taxon>Pseudomonadati</taxon>
        <taxon>Pseudomonadota</taxon>
        <taxon>Alphaproteobacteria</taxon>
        <taxon>Hyphomicrobiales</taxon>
        <taxon>Nitrobacteraceae</taxon>
        <taxon>Rhodoplanes</taxon>
    </lineage>
</organism>
<dbReference type="PANTHER" id="PTHR42879">
    <property type="entry name" value="3-OXOACYL-(ACYL-CARRIER-PROTEIN) REDUCTASE"/>
    <property type="match status" value="1"/>
</dbReference>
<dbReference type="PRINTS" id="PR00081">
    <property type="entry name" value="GDHRDH"/>
</dbReference>
<dbReference type="Pfam" id="PF13561">
    <property type="entry name" value="adh_short_C2"/>
    <property type="match status" value="1"/>
</dbReference>
<evidence type="ECO:0000313" key="2">
    <source>
        <dbReference type="EMBL" id="MFD2183179.1"/>
    </source>
</evidence>
<gene>
    <name evidence="2" type="ORF">ACFSOX_13555</name>
</gene>
<evidence type="ECO:0000256" key="1">
    <source>
        <dbReference type="ARBA" id="ARBA00006484"/>
    </source>
</evidence>
<comment type="similarity">
    <text evidence="1">Belongs to the short-chain dehydrogenases/reductases (SDR) family.</text>
</comment>
<dbReference type="SUPFAM" id="SSF51735">
    <property type="entry name" value="NAD(P)-binding Rossmann-fold domains"/>
    <property type="match status" value="1"/>
</dbReference>
<comment type="caution">
    <text evidence="2">The sequence shown here is derived from an EMBL/GenBank/DDBJ whole genome shotgun (WGS) entry which is preliminary data.</text>
</comment>
<accession>A0ABW5AJV2</accession>
<dbReference type="InterPro" id="IPR036291">
    <property type="entry name" value="NAD(P)-bd_dom_sf"/>
</dbReference>
<dbReference type="InterPro" id="IPR002347">
    <property type="entry name" value="SDR_fam"/>
</dbReference>
<dbReference type="EMBL" id="JBHUIW010000015">
    <property type="protein sequence ID" value="MFD2183179.1"/>
    <property type="molecule type" value="Genomic_DNA"/>
</dbReference>
<sequence>MDLGLVGKVAIVTGASRGIGRAVALRLAAEGMDVALVARSADALDAVRRDIDALGRECVAWTADLRDPDAGTEIVAKTSGALGRLDVLVNSAGATKRGDFLTLTDADWADGFAAKFFGTMRMTRAAWPLLQAAGGSVITIAGTGGRTGDAAFAIGGSVNAALGLLTKVLADRGIADGVRVNTINPGIVETERFLARLRRVMEAAGVSESEARERMLATHRIARFGRPEEVADLVAVMASPRFGHLVGAIVDLDGGETRTV</sequence>
<proteinExistence type="inferred from homology"/>
<keyword evidence="3" id="KW-1185">Reference proteome</keyword>
<dbReference type="PANTHER" id="PTHR42879:SF6">
    <property type="entry name" value="NADPH-DEPENDENT REDUCTASE BACG"/>
    <property type="match status" value="1"/>
</dbReference>
<evidence type="ECO:0000313" key="3">
    <source>
        <dbReference type="Proteomes" id="UP001597314"/>
    </source>
</evidence>